<comment type="caution">
    <text evidence="8">The sequence shown here is derived from an EMBL/GenBank/DDBJ whole genome shotgun (WGS) entry which is preliminary data.</text>
</comment>
<reference evidence="8" key="1">
    <citation type="submission" date="2022-10" db="EMBL/GenBank/DDBJ databases">
        <authorList>
            <person name="Chen Y."/>
            <person name="Dougan E. K."/>
            <person name="Chan C."/>
            <person name="Rhodes N."/>
            <person name="Thang M."/>
        </authorList>
    </citation>
    <scope>NUCLEOTIDE SEQUENCE</scope>
</reference>
<accession>A0A9P1G9Q7</accession>
<evidence type="ECO:0000313" key="9">
    <source>
        <dbReference type="EMBL" id="CAL1155757.1"/>
    </source>
</evidence>
<evidence type="ECO:0000313" key="8">
    <source>
        <dbReference type="EMBL" id="CAI4002382.1"/>
    </source>
</evidence>
<keyword evidence="3" id="KW-0847">Vitamin C</keyword>
<evidence type="ECO:0000256" key="5">
    <source>
        <dbReference type="ARBA" id="ARBA00023002"/>
    </source>
</evidence>
<dbReference type="EMBL" id="CAMXCT020003096">
    <property type="protein sequence ID" value="CAL1155757.1"/>
    <property type="molecule type" value="Genomic_DNA"/>
</dbReference>
<dbReference type="InterPro" id="IPR005123">
    <property type="entry name" value="Oxoglu/Fe-dep_dioxygenase_dom"/>
</dbReference>
<organism evidence="8">
    <name type="scientific">Cladocopium goreaui</name>
    <dbReference type="NCBI Taxonomy" id="2562237"/>
    <lineage>
        <taxon>Eukaryota</taxon>
        <taxon>Sar</taxon>
        <taxon>Alveolata</taxon>
        <taxon>Dinophyceae</taxon>
        <taxon>Suessiales</taxon>
        <taxon>Symbiodiniaceae</taxon>
        <taxon>Cladocopium</taxon>
    </lineage>
</organism>
<keyword evidence="2" id="KW-0479">Metal-binding</keyword>
<feature type="domain" description="Fe2OG dioxygenase" evidence="7">
    <location>
        <begin position="286"/>
        <end position="380"/>
    </location>
</feature>
<dbReference type="InterPro" id="IPR006620">
    <property type="entry name" value="Pro_4_hyd_alph"/>
</dbReference>
<dbReference type="EMBL" id="CAMXCT030003096">
    <property type="protein sequence ID" value="CAL4789694.1"/>
    <property type="molecule type" value="Genomic_DNA"/>
</dbReference>
<evidence type="ECO:0000256" key="4">
    <source>
        <dbReference type="ARBA" id="ARBA00022964"/>
    </source>
</evidence>
<keyword evidence="4" id="KW-0223">Dioxygenase</keyword>
<gene>
    <name evidence="8" type="ORF">C1SCF055_LOCUS28341</name>
</gene>
<comment type="cofactor">
    <cofactor evidence="1">
        <name>L-ascorbate</name>
        <dbReference type="ChEBI" id="CHEBI:38290"/>
    </cofactor>
</comment>
<dbReference type="GO" id="GO:0016705">
    <property type="term" value="F:oxidoreductase activity, acting on paired donors, with incorporation or reduction of molecular oxygen"/>
    <property type="evidence" value="ECO:0007669"/>
    <property type="project" value="InterPro"/>
</dbReference>
<protein>
    <submittedName>
        <fullName evidence="10">2-oxoglutarate and iron-dependent oxygenase domain-containing protein ICU11 (Protein INCURVATA 11)</fullName>
    </submittedName>
</protein>
<keyword evidence="6" id="KW-0408">Iron</keyword>
<dbReference type="OrthoDB" id="1736837at2759"/>
<dbReference type="EMBL" id="CAMXCT010003096">
    <property type="protein sequence ID" value="CAI4002382.1"/>
    <property type="molecule type" value="Genomic_DNA"/>
</dbReference>
<sequence>MRNCWLRSFGQLTGVPAAVQVTVAVQREVEAEAALLESGGEVEVRKLGLLQAGAGVPATGARKNLARQSQFEVVGASPSEEEAKTETKVSAAVEIVAVAVAAGVDGKGKKPHLQLNELDAKLLDDLRPAKDSADFFLCQLEASAARIQKADAFSAWELGVDLYCRYKPLHPELFENQRENLKRWLSPTFLTAATAEHPDFKDVLREEAPGVYSFEMFNLEFCNLLLEEIDHAQQTAREALDRPNGMNRYGVVLNQMGLEPLITILQQEYLMPLMTSLFPTESKGCEDHHCFIVRYRADEDVGLDMHEDDSDITLNACLGKEFTGATLSFCGLVTDEKHRKLQHTYTHEKGRAVIHLGRHRHGADNIESGERVNFILWSVSETYRNSQALSRGVIMEVVERRLDMYQRPVLDMARPIEEINSVPSVCLFLEGLPPYRQHQLFQNLLEVANEVHASLGRVDGQVPAIIFFVALQPSGAVPQVREMSAVTASPSLVILDVDGEKRYRLESDKDLDAAEIRGFVAAFREGKLQVR</sequence>
<dbReference type="AlphaFoldDB" id="A0A9P1G9Q7"/>
<dbReference type="GO" id="GO:0031418">
    <property type="term" value="F:L-ascorbic acid binding"/>
    <property type="evidence" value="ECO:0007669"/>
    <property type="project" value="UniProtKB-KW"/>
</dbReference>
<evidence type="ECO:0000256" key="3">
    <source>
        <dbReference type="ARBA" id="ARBA00022896"/>
    </source>
</evidence>
<dbReference type="GO" id="GO:0051213">
    <property type="term" value="F:dioxygenase activity"/>
    <property type="evidence" value="ECO:0007669"/>
    <property type="project" value="UniProtKB-KW"/>
</dbReference>
<dbReference type="Pfam" id="PF25238">
    <property type="entry name" value="OGFOD2-like"/>
    <property type="match status" value="1"/>
</dbReference>
<evidence type="ECO:0000256" key="1">
    <source>
        <dbReference type="ARBA" id="ARBA00001961"/>
    </source>
</evidence>
<evidence type="ECO:0000256" key="2">
    <source>
        <dbReference type="ARBA" id="ARBA00022723"/>
    </source>
</evidence>
<evidence type="ECO:0000259" key="7">
    <source>
        <dbReference type="PROSITE" id="PS51471"/>
    </source>
</evidence>
<evidence type="ECO:0000256" key="6">
    <source>
        <dbReference type="ARBA" id="ARBA00023004"/>
    </source>
</evidence>
<keyword evidence="5" id="KW-0560">Oxidoreductase</keyword>
<name>A0A9P1G9Q7_9DINO</name>
<dbReference type="PROSITE" id="PS51471">
    <property type="entry name" value="FE2OG_OXY"/>
    <property type="match status" value="1"/>
</dbReference>
<dbReference type="GO" id="GO:0005506">
    <property type="term" value="F:iron ion binding"/>
    <property type="evidence" value="ECO:0007669"/>
    <property type="project" value="InterPro"/>
</dbReference>
<dbReference type="SMART" id="SM00702">
    <property type="entry name" value="P4Hc"/>
    <property type="match status" value="1"/>
</dbReference>
<evidence type="ECO:0000313" key="11">
    <source>
        <dbReference type="Proteomes" id="UP001152797"/>
    </source>
</evidence>
<dbReference type="Proteomes" id="UP001152797">
    <property type="component" value="Unassembled WGS sequence"/>
</dbReference>
<proteinExistence type="predicted"/>
<dbReference type="Gene3D" id="3.40.30.10">
    <property type="entry name" value="Glutaredoxin"/>
    <property type="match status" value="1"/>
</dbReference>
<reference evidence="9" key="2">
    <citation type="submission" date="2024-04" db="EMBL/GenBank/DDBJ databases">
        <authorList>
            <person name="Chen Y."/>
            <person name="Shah S."/>
            <person name="Dougan E. K."/>
            <person name="Thang M."/>
            <person name="Chan C."/>
        </authorList>
    </citation>
    <scope>NUCLEOTIDE SEQUENCE [LARGE SCALE GENOMIC DNA]</scope>
</reference>
<dbReference type="PANTHER" id="PTHR24014">
    <property type="entry name" value="2-OXOGLUTARATE AND IRON-DEPENDENT OXYGENASE DOMAIN-CONTAINING PROTEIN 2"/>
    <property type="match status" value="1"/>
</dbReference>
<dbReference type="PANTHER" id="PTHR24014:SF4">
    <property type="entry name" value="2-OXOGLUTARATE AND IRON-DEPENDENT OXYGENASE DOMAIN-CONTAINING PROTEIN 2"/>
    <property type="match status" value="1"/>
</dbReference>
<evidence type="ECO:0000313" key="10">
    <source>
        <dbReference type="EMBL" id="CAL4789694.1"/>
    </source>
</evidence>
<keyword evidence="11" id="KW-1185">Reference proteome</keyword>